<dbReference type="Proteomes" id="UP000199249">
    <property type="component" value="Unassembled WGS sequence"/>
</dbReference>
<keyword evidence="2" id="KW-0489">Methyltransferase</keyword>
<dbReference type="Gene3D" id="3.40.50.150">
    <property type="entry name" value="Vaccinia Virus protein VP39"/>
    <property type="match status" value="1"/>
</dbReference>
<dbReference type="STRING" id="651662.SAMN04488069_112133"/>
<organism evidence="2 3">
    <name type="scientific">Hymenobacter psychrophilus</name>
    <dbReference type="NCBI Taxonomy" id="651662"/>
    <lineage>
        <taxon>Bacteria</taxon>
        <taxon>Pseudomonadati</taxon>
        <taxon>Bacteroidota</taxon>
        <taxon>Cytophagia</taxon>
        <taxon>Cytophagales</taxon>
        <taxon>Hymenobacteraceae</taxon>
        <taxon>Hymenobacter</taxon>
    </lineage>
</organism>
<dbReference type="InterPro" id="IPR029063">
    <property type="entry name" value="SAM-dependent_MTases_sf"/>
</dbReference>
<dbReference type="OrthoDB" id="1490915at2"/>
<evidence type="ECO:0000259" key="1">
    <source>
        <dbReference type="Pfam" id="PF08241"/>
    </source>
</evidence>
<dbReference type="RefSeq" id="WP_092742548.1">
    <property type="nucleotide sequence ID" value="NZ_FNOV01000012.1"/>
</dbReference>
<protein>
    <submittedName>
        <fullName evidence="2">Methyltransferase domain-containing protein</fullName>
    </submittedName>
</protein>
<evidence type="ECO:0000313" key="3">
    <source>
        <dbReference type="Proteomes" id="UP000199249"/>
    </source>
</evidence>
<dbReference type="GO" id="GO:0032259">
    <property type="term" value="P:methylation"/>
    <property type="evidence" value="ECO:0007669"/>
    <property type="project" value="UniProtKB-KW"/>
</dbReference>
<gene>
    <name evidence="2" type="ORF">SAMN04488069_112133</name>
</gene>
<dbReference type="AlphaFoldDB" id="A0A1H3MCR0"/>
<sequence>MMKKWQQKVIVQKTISYLPFSHKINYIFQKYVTKGVQLSDEYFYDRLGHARDHISSYQHYSNRPIPNSSLEIGTGWYPIVPISLFLLGVEKIYSVDISFLTSKPRLLTTLQQFAACAKAGRLREFVDFQDTKLAELHELLAQYEQLSLEQILAKLHIIYLIEDARHLSLADNSIDLVNSNNTFEHIYLSLLEPILLDFKRVVNKEHGVMSHFIDMSDHFAHFDKTISTYNFLQFSPRQWRWIDNNIQPQSRARIYDYRRLYAELSIPITAESYRPGSVEELSQIKLDAEYAAHPAEEVAKTHCHFVSAMNTAVQPTR</sequence>
<dbReference type="GO" id="GO:0008757">
    <property type="term" value="F:S-adenosylmethionine-dependent methyltransferase activity"/>
    <property type="evidence" value="ECO:0007669"/>
    <property type="project" value="InterPro"/>
</dbReference>
<dbReference type="EMBL" id="FNOV01000012">
    <property type="protein sequence ID" value="SDY74088.1"/>
    <property type="molecule type" value="Genomic_DNA"/>
</dbReference>
<dbReference type="InterPro" id="IPR013216">
    <property type="entry name" value="Methyltransf_11"/>
</dbReference>
<name>A0A1H3MCR0_9BACT</name>
<accession>A0A1H3MCR0</accession>
<keyword evidence="3" id="KW-1185">Reference proteome</keyword>
<dbReference type="Pfam" id="PF08241">
    <property type="entry name" value="Methyltransf_11"/>
    <property type="match status" value="1"/>
</dbReference>
<reference evidence="3" key="1">
    <citation type="submission" date="2016-10" db="EMBL/GenBank/DDBJ databases">
        <authorList>
            <person name="Varghese N."/>
            <person name="Submissions S."/>
        </authorList>
    </citation>
    <scope>NUCLEOTIDE SEQUENCE [LARGE SCALE GENOMIC DNA]</scope>
    <source>
        <strain evidence="3">CGMCC 1.8975</strain>
    </source>
</reference>
<keyword evidence="2" id="KW-0808">Transferase</keyword>
<feature type="domain" description="Methyltransferase type 11" evidence="1">
    <location>
        <begin position="152"/>
        <end position="204"/>
    </location>
</feature>
<evidence type="ECO:0000313" key="2">
    <source>
        <dbReference type="EMBL" id="SDY74088.1"/>
    </source>
</evidence>
<dbReference type="SUPFAM" id="SSF53335">
    <property type="entry name" value="S-adenosyl-L-methionine-dependent methyltransferases"/>
    <property type="match status" value="1"/>
</dbReference>
<proteinExistence type="predicted"/>